<name>A0A8S9TU25_PHYIN</name>
<evidence type="ECO:0000313" key="1">
    <source>
        <dbReference type="EMBL" id="KAF4130034.1"/>
    </source>
</evidence>
<comment type="caution">
    <text evidence="1">The sequence shown here is derived from an EMBL/GenBank/DDBJ whole genome shotgun (WGS) entry which is preliminary data.</text>
</comment>
<sequence length="100" mass="10592">MRARSAVDGKRCARFSWYKLDPLSVANVGDYNMYVSFSSHDLSELVAGITCRPGSVAGVRGGVEWHGGVEPVGHRDGYDGYRGADVLAELGDTVSVGGSI</sequence>
<dbReference type="EMBL" id="JAACNO010002887">
    <property type="protein sequence ID" value="KAF4130034.1"/>
    <property type="molecule type" value="Genomic_DNA"/>
</dbReference>
<dbReference type="Proteomes" id="UP000704712">
    <property type="component" value="Unassembled WGS sequence"/>
</dbReference>
<dbReference type="AlphaFoldDB" id="A0A8S9TU25"/>
<organism evidence="1 3">
    <name type="scientific">Phytophthora infestans</name>
    <name type="common">Potato late blight agent</name>
    <name type="synonym">Botrytis infestans</name>
    <dbReference type="NCBI Taxonomy" id="4787"/>
    <lineage>
        <taxon>Eukaryota</taxon>
        <taxon>Sar</taxon>
        <taxon>Stramenopiles</taxon>
        <taxon>Oomycota</taxon>
        <taxon>Peronosporomycetes</taxon>
        <taxon>Peronosporales</taxon>
        <taxon>Peronosporaceae</taxon>
        <taxon>Phytophthora</taxon>
    </lineage>
</organism>
<evidence type="ECO:0000313" key="2">
    <source>
        <dbReference type="EMBL" id="KAF4131244.1"/>
    </source>
</evidence>
<dbReference type="EMBL" id="JAACNO010002742">
    <property type="protein sequence ID" value="KAF4131244.1"/>
    <property type="molecule type" value="Genomic_DNA"/>
</dbReference>
<accession>A0A8S9TU25</accession>
<gene>
    <name evidence="2" type="ORF">GN958_ATG19499</name>
    <name evidence="1" type="ORF">GN958_ATG20773</name>
</gene>
<reference evidence="1" key="1">
    <citation type="submission" date="2020-03" db="EMBL/GenBank/DDBJ databases">
        <title>Hybrid Assembly of Korean Phytophthora infestans isolates.</title>
        <authorList>
            <person name="Prokchorchik M."/>
            <person name="Lee Y."/>
            <person name="Seo J."/>
            <person name="Cho J.-H."/>
            <person name="Park Y.-E."/>
            <person name="Jang D.-C."/>
            <person name="Im J.-S."/>
            <person name="Choi J.-G."/>
            <person name="Park H.-J."/>
            <person name="Lee G.-B."/>
            <person name="Lee Y.-G."/>
            <person name="Hong S.-Y."/>
            <person name="Cho K."/>
            <person name="Sohn K.H."/>
        </authorList>
    </citation>
    <scope>NUCLEOTIDE SEQUENCE</scope>
    <source>
        <strain evidence="1">KR_2_A2</strain>
    </source>
</reference>
<proteinExistence type="predicted"/>
<protein>
    <submittedName>
        <fullName evidence="1">Uncharacterized protein</fullName>
    </submittedName>
</protein>
<evidence type="ECO:0000313" key="3">
    <source>
        <dbReference type="Proteomes" id="UP000704712"/>
    </source>
</evidence>